<dbReference type="EMBL" id="MK402284">
    <property type="protein sequence ID" value="QBG80604.1"/>
    <property type="molecule type" value="Genomic_DNA"/>
</dbReference>
<dbReference type="EMBL" id="MK402285">
    <property type="protein sequence ID" value="QBG80622.1"/>
    <property type="molecule type" value="Genomic_DNA"/>
</dbReference>
<name>A0A481S4L5_STRAG</name>
<feature type="transmembrane region" description="Helical" evidence="1">
    <location>
        <begin position="194"/>
        <end position="212"/>
    </location>
</feature>
<evidence type="ECO:0000256" key="1">
    <source>
        <dbReference type="SAM" id="Phobius"/>
    </source>
</evidence>
<keyword evidence="1" id="KW-0472">Membrane</keyword>
<feature type="transmembrane region" description="Helical" evidence="1">
    <location>
        <begin position="171"/>
        <end position="188"/>
    </location>
</feature>
<evidence type="ECO:0000313" key="6">
    <source>
        <dbReference type="EMBL" id="QBG80658.1"/>
    </source>
</evidence>
<evidence type="ECO:0000313" key="3">
    <source>
        <dbReference type="EMBL" id="QBG80604.1"/>
    </source>
</evidence>
<proteinExistence type="predicted"/>
<evidence type="ECO:0000313" key="2">
    <source>
        <dbReference type="EMBL" id="QBG80586.1"/>
    </source>
</evidence>
<feature type="transmembrane region" description="Helical" evidence="1">
    <location>
        <begin position="219"/>
        <end position="239"/>
    </location>
</feature>
<feature type="transmembrane region" description="Helical" evidence="1">
    <location>
        <begin position="32"/>
        <end position="49"/>
    </location>
</feature>
<organism evidence="6">
    <name type="scientific">Streptococcus agalactiae</name>
    <dbReference type="NCBI Taxonomy" id="1311"/>
    <lineage>
        <taxon>Bacteria</taxon>
        <taxon>Bacillati</taxon>
        <taxon>Bacillota</taxon>
        <taxon>Bacilli</taxon>
        <taxon>Lactobacillales</taxon>
        <taxon>Streptococcaceae</taxon>
        <taxon>Streptococcus</taxon>
    </lineage>
</organism>
<feature type="transmembrane region" description="Helical" evidence="1">
    <location>
        <begin position="149"/>
        <end position="166"/>
    </location>
</feature>
<feature type="transmembrane region" description="Helical" evidence="1">
    <location>
        <begin position="9"/>
        <end position="26"/>
    </location>
</feature>
<protein>
    <submittedName>
        <fullName evidence="6">Capsular polysaccharide biosynthesis protein H</fullName>
    </submittedName>
</protein>
<evidence type="ECO:0000313" key="5">
    <source>
        <dbReference type="EMBL" id="QBG80640.1"/>
    </source>
</evidence>
<feature type="transmembrane region" description="Helical" evidence="1">
    <location>
        <begin position="284"/>
        <end position="305"/>
    </location>
</feature>
<sequence>MMKINKNSLFYIAIFLVNFFKSLGLGEGNSTYKIVMFVAIFLCGIKFLLDSLYFERRKLVIIFLLFIATILNLFFVHKVTFILTLIFFLALKDISLKKAFSIIIGSRILGVLLNQIFVKLDLIEIKYINFYRDGQFILRSDLGFGHPNFIHNFFAVTVFLYVTLFYRKLRLITIAFILTLNYFLYQYTYSRTGYYIVLLFILIIYVTKNNLIRKIFMIVAPYIQLFLLAFTFLCSTIFFNSNFVQKLDSLLTGRLNYAHLQLVDGLTLFGNSFKETSVLFDNSYSMLLSMYGVVLTMFCMIIYYIYSKKVNVVELQILLFIMSIVLFTESFYPSIVMNISWMVFGKIFCGGVDDLQREFTWTANKN</sequence>
<reference evidence="6" key="1">
    <citation type="journal article" date="2019" name="J. Infect. Dis.">
        <title>A novel hexavalent capsular polysaccharide conjugate vaccine (GBS6) for the prevention of neonatal group B streptococcal infections by maternal immunization.</title>
        <authorList>
            <person name="Buurman E.T."/>
            <person name="Timofeyeva Y."/>
            <person name="Gu J."/>
            <person name="Kim J.H."/>
            <person name="Kodali S."/>
            <person name="Liu Y."/>
            <person name="Mininni T."/>
            <person name="Moghazeh S."/>
            <person name="Pavliakova D."/>
            <person name="Singer C."/>
            <person name="Singh S."/>
            <person name="Handke L.D."/>
            <person name="Lotvin J."/>
            <person name="Prasad A.K."/>
            <person name="Scully I.L."/>
            <person name="Donald R.G."/>
            <person name="Jansen K.U."/>
            <person name="Anderson A.S."/>
        </authorList>
    </citation>
    <scope>NUCLEOTIDE SEQUENCE</scope>
    <source>
        <strain evidence="2">PFEGBS0711</strain>
        <strain evidence="5">PFEGBST0122</strain>
        <strain evidence="4">PFEGBST0415</strain>
        <strain evidence="3">PFEGBST0557</strain>
        <strain evidence="6">PFEGBST0696</strain>
    </source>
</reference>
<dbReference type="EMBL" id="MK402283">
    <property type="protein sequence ID" value="QBG80586.1"/>
    <property type="molecule type" value="Genomic_DNA"/>
</dbReference>
<dbReference type="EMBL" id="MK402287">
    <property type="protein sequence ID" value="QBG80658.1"/>
    <property type="molecule type" value="Genomic_DNA"/>
</dbReference>
<feature type="transmembrane region" description="Helical" evidence="1">
    <location>
        <begin position="61"/>
        <end position="91"/>
    </location>
</feature>
<keyword evidence="1" id="KW-1133">Transmembrane helix</keyword>
<feature type="transmembrane region" description="Helical" evidence="1">
    <location>
        <begin position="317"/>
        <end position="335"/>
    </location>
</feature>
<gene>
    <name evidence="6" type="primary">cpsH</name>
</gene>
<keyword evidence="1" id="KW-0812">Transmembrane</keyword>
<dbReference type="AlphaFoldDB" id="A0A481S4L5"/>
<evidence type="ECO:0000313" key="4">
    <source>
        <dbReference type="EMBL" id="QBG80622.1"/>
    </source>
</evidence>
<accession>A0A481S4L5</accession>
<dbReference type="EMBL" id="MK402286">
    <property type="protein sequence ID" value="QBG80640.1"/>
    <property type="molecule type" value="Genomic_DNA"/>
</dbReference>